<feature type="transmembrane region" description="Helical" evidence="8">
    <location>
        <begin position="253"/>
        <end position="278"/>
    </location>
</feature>
<dbReference type="InterPro" id="IPR032394">
    <property type="entry name" value="Anoct_dimer"/>
</dbReference>
<feature type="transmembrane region" description="Helical" evidence="8">
    <location>
        <begin position="298"/>
        <end position="322"/>
    </location>
</feature>
<evidence type="ECO:0000256" key="7">
    <source>
        <dbReference type="ARBA" id="ARBA00023180"/>
    </source>
</evidence>
<sequence>MLQASTEVDYPYFPFRISVDFVLVNRLDDLANQVQRQLFEKAIRREGLIIHKEQAGGQLFTLLSTPFHRLCREAERRQMSFPLKDEHACSTNNSKDTVTLINEEPLQRKGLQYLLMEGAYSDAFILHEPSEEEPYFKKMKGQSMVTYTELIKEIEDDPRKKMQETWCRYFKFQPLNSIRNYFGEQIAFYFAWQDPITGESVMFSPNIIRYLKMMCSCLVVILCMSISVVSVIAVIMYKMYIVDKYECDKEYTLTCMLLAAFTPSVLNTSSTMLLGFLYNKLVERLNYWENHRTMTEHTNALIIKVFAFSFVNNYVSLFYIAFVRPENHGFQTNGLFGLGKAFKDTCKENTCGSLLALQLMTHMLLKPFPKFSKDVIFPYFIKLFRHKLWFHRRKETLESILKESNETSVLIREWIKPNAGEFALWEFNEKVILFGTTMMFAALFPLAPLFALIFGLVDLRIDAHRLIWFNRRPVPVTTNGIGIWLPILSFIQYAAVMTNAFIRNLPQLIHFFVDFSRIYF</sequence>
<keyword evidence="5 8" id="KW-1133">Transmembrane helix</keyword>
<keyword evidence="7" id="KW-0325">Glycoprotein</keyword>
<dbReference type="AlphaFoldDB" id="A0A2A2JRW9"/>
<dbReference type="InterPro" id="IPR007632">
    <property type="entry name" value="Anoctamin"/>
</dbReference>
<feature type="transmembrane region" description="Helical" evidence="8">
    <location>
        <begin position="218"/>
        <end position="241"/>
    </location>
</feature>
<dbReference type="GO" id="GO:0005886">
    <property type="term" value="C:plasma membrane"/>
    <property type="evidence" value="ECO:0007669"/>
    <property type="project" value="UniProtKB-SubCell"/>
</dbReference>
<proteinExistence type="inferred from homology"/>
<feature type="transmembrane region" description="Helical" evidence="8">
    <location>
        <begin position="431"/>
        <end position="461"/>
    </location>
</feature>
<dbReference type="Pfam" id="PF16178">
    <property type="entry name" value="Anoct_dimer"/>
    <property type="match status" value="1"/>
</dbReference>
<evidence type="ECO:0000259" key="10">
    <source>
        <dbReference type="Pfam" id="PF16178"/>
    </source>
</evidence>
<evidence type="ECO:0000259" key="9">
    <source>
        <dbReference type="Pfam" id="PF04547"/>
    </source>
</evidence>
<feature type="domain" description="Anoctamin dimerisation" evidence="10">
    <location>
        <begin position="18"/>
        <end position="94"/>
    </location>
</feature>
<dbReference type="GO" id="GO:0046983">
    <property type="term" value="F:protein dimerization activity"/>
    <property type="evidence" value="ECO:0007669"/>
    <property type="project" value="InterPro"/>
</dbReference>
<evidence type="ECO:0000256" key="1">
    <source>
        <dbReference type="ARBA" id="ARBA00004651"/>
    </source>
</evidence>
<feature type="transmembrane region" description="Helical" evidence="8">
    <location>
        <begin position="481"/>
        <end position="502"/>
    </location>
</feature>
<name>A0A2A2JRW9_9BILA</name>
<evidence type="ECO:0000313" key="11">
    <source>
        <dbReference type="EMBL" id="PAV64516.1"/>
    </source>
</evidence>
<dbReference type="Pfam" id="PF04547">
    <property type="entry name" value="Anoctamin"/>
    <property type="match status" value="1"/>
</dbReference>
<accession>A0A2A2JRW9</accession>
<evidence type="ECO:0000313" key="12">
    <source>
        <dbReference type="Proteomes" id="UP000218231"/>
    </source>
</evidence>
<gene>
    <name evidence="11" type="ORF">WR25_27234</name>
</gene>
<comment type="caution">
    <text evidence="11">The sequence shown here is derived from an EMBL/GenBank/DDBJ whole genome shotgun (WGS) entry which is preliminary data.</text>
</comment>
<protein>
    <recommendedName>
        <fullName evidence="8">Anoctamin</fullName>
    </recommendedName>
</protein>
<dbReference type="InterPro" id="IPR049452">
    <property type="entry name" value="Anoctamin_TM"/>
</dbReference>
<evidence type="ECO:0000256" key="5">
    <source>
        <dbReference type="ARBA" id="ARBA00022989"/>
    </source>
</evidence>
<reference evidence="11 12" key="1">
    <citation type="journal article" date="2017" name="Curr. Biol.">
        <title>Genome architecture and evolution of a unichromosomal asexual nematode.</title>
        <authorList>
            <person name="Fradin H."/>
            <person name="Zegar C."/>
            <person name="Gutwein M."/>
            <person name="Lucas J."/>
            <person name="Kovtun M."/>
            <person name="Corcoran D."/>
            <person name="Baugh L.R."/>
            <person name="Kiontke K."/>
            <person name="Gunsalus K."/>
            <person name="Fitch D.H."/>
            <person name="Piano F."/>
        </authorList>
    </citation>
    <scope>NUCLEOTIDE SEQUENCE [LARGE SCALE GENOMIC DNA]</scope>
    <source>
        <strain evidence="11">PF1309</strain>
    </source>
</reference>
<evidence type="ECO:0000256" key="4">
    <source>
        <dbReference type="ARBA" id="ARBA00022692"/>
    </source>
</evidence>
<evidence type="ECO:0000256" key="2">
    <source>
        <dbReference type="ARBA" id="ARBA00009671"/>
    </source>
</evidence>
<comment type="subcellular location">
    <subcellularLocation>
        <location evidence="1">Cell membrane</location>
        <topology evidence="1">Multi-pass membrane protein</topology>
    </subcellularLocation>
    <subcellularLocation>
        <location evidence="8">Membrane</location>
        <topology evidence="8">Multi-pass membrane protein</topology>
    </subcellularLocation>
</comment>
<dbReference type="EMBL" id="LIAE01010254">
    <property type="protein sequence ID" value="PAV64516.1"/>
    <property type="molecule type" value="Genomic_DNA"/>
</dbReference>
<dbReference type="Proteomes" id="UP000218231">
    <property type="component" value="Unassembled WGS sequence"/>
</dbReference>
<evidence type="ECO:0000256" key="3">
    <source>
        <dbReference type="ARBA" id="ARBA00022475"/>
    </source>
</evidence>
<dbReference type="GO" id="GO:0005254">
    <property type="term" value="F:chloride channel activity"/>
    <property type="evidence" value="ECO:0007669"/>
    <property type="project" value="TreeGrafter"/>
</dbReference>
<comment type="caution">
    <text evidence="8">Lacks conserved residue(s) required for the propagation of feature annotation.</text>
</comment>
<dbReference type="PANTHER" id="PTHR12308">
    <property type="entry name" value="ANOCTAMIN"/>
    <property type="match status" value="1"/>
</dbReference>
<dbReference type="PANTHER" id="PTHR12308:SF73">
    <property type="entry name" value="ANOCTAMIN"/>
    <property type="match status" value="1"/>
</dbReference>
<evidence type="ECO:0000256" key="8">
    <source>
        <dbReference type="RuleBase" id="RU280814"/>
    </source>
</evidence>
<evidence type="ECO:0000256" key="6">
    <source>
        <dbReference type="ARBA" id="ARBA00023136"/>
    </source>
</evidence>
<keyword evidence="12" id="KW-1185">Reference proteome</keyword>
<comment type="similarity">
    <text evidence="2 8">Belongs to the anoctamin family.</text>
</comment>
<keyword evidence="3" id="KW-1003">Cell membrane</keyword>
<keyword evidence="4 8" id="KW-0812">Transmembrane</keyword>
<keyword evidence="6 8" id="KW-0472">Membrane</keyword>
<dbReference type="OrthoDB" id="296386at2759"/>
<organism evidence="11 12">
    <name type="scientific">Diploscapter pachys</name>
    <dbReference type="NCBI Taxonomy" id="2018661"/>
    <lineage>
        <taxon>Eukaryota</taxon>
        <taxon>Metazoa</taxon>
        <taxon>Ecdysozoa</taxon>
        <taxon>Nematoda</taxon>
        <taxon>Chromadorea</taxon>
        <taxon>Rhabditida</taxon>
        <taxon>Rhabditina</taxon>
        <taxon>Rhabditomorpha</taxon>
        <taxon>Rhabditoidea</taxon>
        <taxon>Rhabditidae</taxon>
        <taxon>Diploscapter</taxon>
    </lineage>
</organism>
<feature type="domain" description="Anoctamin transmembrane" evidence="9">
    <location>
        <begin position="194"/>
        <end position="503"/>
    </location>
</feature>